<dbReference type="EMBL" id="KE344209">
    <property type="protein sequence ID" value="EXB54792.1"/>
    <property type="molecule type" value="Genomic_DNA"/>
</dbReference>
<evidence type="ECO:0000256" key="1">
    <source>
        <dbReference type="SAM" id="MobiDB-lite"/>
    </source>
</evidence>
<gene>
    <name evidence="2" type="ORF">L484_019924</name>
</gene>
<organism evidence="2 3">
    <name type="scientific">Morus notabilis</name>
    <dbReference type="NCBI Taxonomy" id="981085"/>
    <lineage>
        <taxon>Eukaryota</taxon>
        <taxon>Viridiplantae</taxon>
        <taxon>Streptophyta</taxon>
        <taxon>Embryophyta</taxon>
        <taxon>Tracheophyta</taxon>
        <taxon>Spermatophyta</taxon>
        <taxon>Magnoliopsida</taxon>
        <taxon>eudicotyledons</taxon>
        <taxon>Gunneridae</taxon>
        <taxon>Pentapetalae</taxon>
        <taxon>rosids</taxon>
        <taxon>fabids</taxon>
        <taxon>Rosales</taxon>
        <taxon>Moraceae</taxon>
        <taxon>Moreae</taxon>
        <taxon>Morus</taxon>
    </lineage>
</organism>
<dbReference type="Proteomes" id="UP000030645">
    <property type="component" value="Unassembled WGS sequence"/>
</dbReference>
<reference evidence="3" key="1">
    <citation type="submission" date="2013-01" db="EMBL/GenBank/DDBJ databases">
        <title>Draft Genome Sequence of a Mulberry Tree, Morus notabilis C.K. Schneid.</title>
        <authorList>
            <person name="He N."/>
            <person name="Zhao S."/>
        </authorList>
    </citation>
    <scope>NUCLEOTIDE SEQUENCE</scope>
</reference>
<name>W9RH56_9ROSA</name>
<protein>
    <submittedName>
        <fullName evidence="2">Uncharacterized protein</fullName>
    </submittedName>
</protein>
<feature type="region of interest" description="Disordered" evidence="1">
    <location>
        <begin position="1"/>
        <end position="36"/>
    </location>
</feature>
<evidence type="ECO:0000313" key="3">
    <source>
        <dbReference type="Proteomes" id="UP000030645"/>
    </source>
</evidence>
<dbReference type="AlphaFoldDB" id="W9RH56"/>
<proteinExistence type="predicted"/>
<keyword evidence="3" id="KW-1185">Reference proteome</keyword>
<accession>W9RH56</accession>
<evidence type="ECO:0000313" key="2">
    <source>
        <dbReference type="EMBL" id="EXB54792.1"/>
    </source>
</evidence>
<sequence>MASKPSNRHEGPSQTVRPDSPFTAEVSWMSSSTGDDPILREVEDYAVEVEIDSINALVEGDDSGEGSLVGRRCVDLLPHSWMPCWPA</sequence>